<protein>
    <submittedName>
        <fullName evidence="2">Uncharacterized protein</fullName>
    </submittedName>
</protein>
<organism evidence="2">
    <name type="scientific">Arion vulgaris</name>
    <dbReference type="NCBI Taxonomy" id="1028688"/>
    <lineage>
        <taxon>Eukaryota</taxon>
        <taxon>Metazoa</taxon>
        <taxon>Spiralia</taxon>
        <taxon>Lophotrochozoa</taxon>
        <taxon>Mollusca</taxon>
        <taxon>Gastropoda</taxon>
        <taxon>Heterobranchia</taxon>
        <taxon>Euthyneura</taxon>
        <taxon>Panpulmonata</taxon>
        <taxon>Eupulmonata</taxon>
        <taxon>Stylommatophora</taxon>
        <taxon>Helicina</taxon>
        <taxon>Arionoidea</taxon>
        <taxon>Arionidae</taxon>
        <taxon>Arion</taxon>
    </lineage>
</organism>
<feature type="region of interest" description="Disordered" evidence="1">
    <location>
        <begin position="1"/>
        <end position="57"/>
    </location>
</feature>
<dbReference type="Pfam" id="PF15075">
    <property type="entry name" value="SPMAP1-like"/>
    <property type="match status" value="1"/>
</dbReference>
<feature type="compositionally biased region" description="Basic residues" evidence="1">
    <location>
        <begin position="32"/>
        <end position="42"/>
    </location>
</feature>
<reference evidence="2" key="1">
    <citation type="submission" date="2014-12" db="EMBL/GenBank/DDBJ databases">
        <title>Insight into the proteome of Arion vulgaris.</title>
        <authorList>
            <person name="Aradska J."/>
            <person name="Bulat T."/>
            <person name="Smidak R."/>
            <person name="Sarate P."/>
            <person name="Gangsoo J."/>
            <person name="Sialana F."/>
            <person name="Bilban M."/>
            <person name="Lubec G."/>
        </authorList>
    </citation>
    <scope>NUCLEOTIDE SEQUENCE</scope>
    <source>
        <tissue evidence="2">Skin</tissue>
    </source>
</reference>
<evidence type="ECO:0000256" key="1">
    <source>
        <dbReference type="SAM" id="MobiDB-lite"/>
    </source>
</evidence>
<name>A0A0B6ZXA9_9EUPU</name>
<sequence>MADNTQDRHKNNDLQDPNGHQETTNKEEQTPKRSKTSKKKDRSNKIYRAPPTPPRTTLLLMEKSFVLDCNATSNISQDYSNTNPKLGPVIPPYNSQRDKHVGNYFRFYGVHRTLKKTGQHNENATSIEGSACDNFHQKGPGFKYLSLRNLCGAGHSQETIDGHAQFMQGIRGVSGYNGLYGFRRNTPWLRKTPTPFGTPAIMKKTMK</sequence>
<accession>A0A0B6ZXA9</accession>
<dbReference type="PANTHER" id="PTHR34221:SF4">
    <property type="entry name" value="CHROMOSOME LG9 OPEN READING FRAME, HUMAN C17ORF98"/>
    <property type="match status" value="1"/>
</dbReference>
<evidence type="ECO:0000313" key="2">
    <source>
        <dbReference type="EMBL" id="CEK73238.1"/>
    </source>
</evidence>
<proteinExistence type="predicted"/>
<gene>
    <name evidence="2" type="primary">ORF85876</name>
</gene>
<dbReference type="AlphaFoldDB" id="A0A0B6ZXA9"/>
<dbReference type="EMBL" id="HACG01026373">
    <property type="protein sequence ID" value="CEK73238.1"/>
    <property type="molecule type" value="Transcribed_RNA"/>
</dbReference>
<dbReference type="InterPro" id="IPR028027">
    <property type="entry name" value="SPMAP1"/>
</dbReference>
<feature type="compositionally biased region" description="Basic and acidic residues" evidence="1">
    <location>
        <begin position="1"/>
        <end position="13"/>
    </location>
</feature>
<dbReference type="PANTHER" id="PTHR34221">
    <property type="entry name" value="HYPOTHETICAL PROTEIN LOC691189"/>
    <property type="match status" value="1"/>
</dbReference>